<dbReference type="PANTHER" id="PTHR16165">
    <property type="entry name" value="NXPE FAMILY MEMBER"/>
    <property type="match status" value="1"/>
</dbReference>
<dbReference type="Proteomes" id="UP000261600">
    <property type="component" value="Unplaced"/>
</dbReference>
<feature type="domain" description="NXPE C-terminal" evidence="1">
    <location>
        <begin position="26"/>
        <end position="235"/>
    </location>
</feature>
<protein>
    <recommendedName>
        <fullName evidence="1">NXPE C-terminal domain-containing protein</fullName>
    </recommendedName>
</protein>
<reference evidence="2" key="2">
    <citation type="submission" date="2025-09" db="UniProtKB">
        <authorList>
            <consortium name="Ensembl"/>
        </authorList>
    </citation>
    <scope>IDENTIFICATION</scope>
</reference>
<keyword evidence="3" id="KW-1185">Reference proteome</keyword>
<evidence type="ECO:0000313" key="3">
    <source>
        <dbReference type="Proteomes" id="UP000261600"/>
    </source>
</evidence>
<organism evidence="2 3">
    <name type="scientific">Monopterus albus</name>
    <name type="common">Swamp eel</name>
    <dbReference type="NCBI Taxonomy" id="43700"/>
    <lineage>
        <taxon>Eukaryota</taxon>
        <taxon>Metazoa</taxon>
        <taxon>Chordata</taxon>
        <taxon>Craniata</taxon>
        <taxon>Vertebrata</taxon>
        <taxon>Euteleostomi</taxon>
        <taxon>Actinopterygii</taxon>
        <taxon>Neopterygii</taxon>
        <taxon>Teleostei</taxon>
        <taxon>Neoteleostei</taxon>
        <taxon>Acanthomorphata</taxon>
        <taxon>Anabantaria</taxon>
        <taxon>Synbranchiformes</taxon>
        <taxon>Synbranchidae</taxon>
        <taxon>Monopterus</taxon>
    </lineage>
</organism>
<accession>A0A3Q3KFH8</accession>
<proteinExistence type="predicted"/>
<dbReference type="Ensembl" id="ENSMALT00000028335.1">
    <property type="protein sequence ID" value="ENSMALP00000027823.1"/>
    <property type="gene ID" value="ENSMALG00000019283.1"/>
</dbReference>
<evidence type="ECO:0000259" key="1">
    <source>
        <dbReference type="Pfam" id="PF24536"/>
    </source>
</evidence>
<evidence type="ECO:0000313" key="2">
    <source>
        <dbReference type="Ensembl" id="ENSMALP00000027823.1"/>
    </source>
</evidence>
<name>A0A3Q3KFH8_MONAL</name>
<dbReference type="AlphaFoldDB" id="A0A3Q3KFH8"/>
<sequence>ISGWSPSCKQLPGPWLVNPDMGLYLNLKSCLKGKMVHLYGDSTARQWFHYLTNTLPDLKEFNLYRKNKFGPLLALDLANDIMVTFRCHSSPIIFHTVPFAQVRYIANEIDGITGGTDTVVVVSVWAHFCPFPIEMYIRRMQNIRKAVVRLLERAPGTLVIIRTANLRELNLDVVMFFSDWYTLQFDKVLRAMFKGLNVHLVHAWEMSLAHHVPHDIHPLPPVLTNMIDVMLSYVCPQKDG</sequence>
<reference evidence="2" key="1">
    <citation type="submission" date="2025-08" db="UniProtKB">
        <authorList>
            <consortium name="Ensembl"/>
        </authorList>
    </citation>
    <scope>IDENTIFICATION</scope>
</reference>
<dbReference type="InterPro" id="IPR057106">
    <property type="entry name" value="NXPE4_C"/>
</dbReference>
<dbReference type="PANTHER" id="PTHR16165:SF9">
    <property type="entry name" value="NXPE FAMILY MEMBER 3"/>
    <property type="match status" value="1"/>
</dbReference>
<dbReference type="Pfam" id="PF24536">
    <property type="entry name" value="NXPE4_C"/>
    <property type="match status" value="1"/>
</dbReference>